<dbReference type="GO" id="GO:0003723">
    <property type="term" value="F:RNA binding"/>
    <property type="evidence" value="ECO:0007669"/>
    <property type="project" value="InterPro"/>
</dbReference>
<dbReference type="InterPro" id="IPR045040">
    <property type="entry name" value="PORR_fam"/>
</dbReference>
<name>Q0JBA3_ORYSJ</name>
<evidence type="ECO:0000313" key="2">
    <source>
        <dbReference type="EMBL" id="BAF15384.2"/>
    </source>
</evidence>
<dbReference type="AlphaFoldDB" id="Q0JBA3"/>
<accession>Q0JBA3</accession>
<evidence type="ECO:0000259" key="1">
    <source>
        <dbReference type="Pfam" id="PF11955"/>
    </source>
</evidence>
<proteinExistence type="predicted"/>
<dbReference type="InterPro" id="IPR021099">
    <property type="entry name" value="PORR_domain"/>
</dbReference>
<feature type="domain" description="PORR" evidence="1">
    <location>
        <begin position="9"/>
        <end position="181"/>
    </location>
</feature>
<dbReference type="Pfam" id="PF11955">
    <property type="entry name" value="PORR"/>
    <property type="match status" value="2"/>
</dbReference>
<reference evidence="2 3" key="1">
    <citation type="journal article" date="2005" name="Nature">
        <title>The map-based sequence of the rice genome.</title>
        <authorList>
            <consortium name="International rice genome sequencing project (IRGSP)"/>
            <person name="Matsumoto T."/>
            <person name="Wu J."/>
            <person name="Kanamori H."/>
            <person name="Katayose Y."/>
            <person name="Fujisawa M."/>
            <person name="Namiki N."/>
            <person name="Mizuno H."/>
            <person name="Yamamoto K."/>
            <person name="Antonio B.A."/>
            <person name="Baba T."/>
            <person name="Sakata K."/>
            <person name="Nagamura Y."/>
            <person name="Aoki H."/>
            <person name="Arikawa K."/>
            <person name="Arita K."/>
            <person name="Bito T."/>
            <person name="Chiden Y."/>
            <person name="Fujitsuka N."/>
            <person name="Fukunaka R."/>
            <person name="Hamada M."/>
            <person name="Harada C."/>
            <person name="Hayashi A."/>
            <person name="Hijishita S."/>
            <person name="Honda M."/>
            <person name="Hosokawa S."/>
            <person name="Ichikawa Y."/>
            <person name="Idonuma A."/>
            <person name="Iijima M."/>
            <person name="Ikeda M."/>
            <person name="Ikeno M."/>
            <person name="Ito K."/>
            <person name="Ito S."/>
            <person name="Ito T."/>
            <person name="Ito Y."/>
            <person name="Ito Y."/>
            <person name="Iwabuchi A."/>
            <person name="Kamiya K."/>
            <person name="Karasawa W."/>
            <person name="Kurita K."/>
            <person name="Katagiri S."/>
            <person name="Kikuta A."/>
            <person name="Kobayashi H."/>
            <person name="Kobayashi N."/>
            <person name="Machita K."/>
            <person name="Maehara T."/>
            <person name="Masukawa M."/>
            <person name="Mizubayashi T."/>
            <person name="Mukai Y."/>
            <person name="Nagasaki H."/>
            <person name="Nagata Y."/>
            <person name="Naito S."/>
            <person name="Nakashima M."/>
            <person name="Nakama Y."/>
            <person name="Nakamichi Y."/>
            <person name="Nakamura M."/>
            <person name="Meguro A."/>
            <person name="Negishi M."/>
            <person name="Ohta I."/>
            <person name="Ohta T."/>
            <person name="Okamoto M."/>
            <person name="Ono N."/>
            <person name="Saji S."/>
            <person name="Sakaguchi M."/>
            <person name="Sakai K."/>
            <person name="Shibata M."/>
            <person name="Shimokawa T."/>
            <person name="Song J."/>
            <person name="Takazaki Y."/>
            <person name="Terasawa K."/>
            <person name="Tsugane M."/>
            <person name="Tsuji K."/>
            <person name="Ueda S."/>
            <person name="Waki K."/>
            <person name="Yamagata H."/>
            <person name="Yamamoto M."/>
            <person name="Yamamoto S."/>
            <person name="Yamane H."/>
            <person name="Yoshiki S."/>
            <person name="Yoshihara R."/>
            <person name="Yukawa K."/>
            <person name="Zhong H."/>
            <person name="Yano M."/>
            <person name="Yuan Q."/>
            <person name="Ouyang S."/>
            <person name="Liu J."/>
            <person name="Jones K.M."/>
            <person name="Gansberger K."/>
            <person name="Moffat K."/>
            <person name="Hill J."/>
            <person name="Bera J."/>
            <person name="Fadrosh D."/>
            <person name="Jin S."/>
            <person name="Johri S."/>
            <person name="Kim M."/>
            <person name="Overton L."/>
            <person name="Reardon M."/>
            <person name="Tsitrin T."/>
            <person name="Vuong H."/>
            <person name="Weaver B."/>
            <person name="Ciecko A."/>
            <person name="Tallon L."/>
            <person name="Jackson J."/>
            <person name="Pai G."/>
            <person name="Aken S.V."/>
            <person name="Utterback T."/>
            <person name="Reidmuller S."/>
            <person name="Feldblyum T."/>
            <person name="Hsiao J."/>
            <person name="Zismann V."/>
            <person name="Iobst S."/>
            <person name="de Vazeille A.R."/>
            <person name="Buell C.R."/>
            <person name="Ying K."/>
            <person name="Li Y."/>
            <person name="Lu T."/>
            <person name="Huang Y."/>
            <person name="Zhao Q."/>
            <person name="Feng Q."/>
            <person name="Zhang L."/>
            <person name="Zhu J."/>
            <person name="Weng Q."/>
            <person name="Mu J."/>
            <person name="Lu Y."/>
            <person name="Fan D."/>
            <person name="Liu Y."/>
            <person name="Guan J."/>
            <person name="Zhang Y."/>
            <person name="Yu S."/>
            <person name="Liu X."/>
            <person name="Zhang Y."/>
            <person name="Hong G."/>
            <person name="Han B."/>
            <person name="Choisne N."/>
            <person name="Demange N."/>
            <person name="Orjeda G."/>
            <person name="Samain S."/>
            <person name="Cattolico L."/>
            <person name="Pelletier E."/>
            <person name="Couloux A."/>
            <person name="Segurens B."/>
            <person name="Wincker P."/>
            <person name="D'Hont A."/>
            <person name="Scarpelli C."/>
            <person name="Weissenbach J."/>
            <person name="Salanoubat M."/>
            <person name="Quetier F."/>
            <person name="Yu Y."/>
            <person name="Kim H.R."/>
            <person name="Rambo T."/>
            <person name="Currie J."/>
            <person name="Collura K."/>
            <person name="Luo M."/>
            <person name="Yang T."/>
            <person name="Ammiraju J.S.S."/>
            <person name="Engler F."/>
            <person name="Soderlund C."/>
            <person name="Wing R.A."/>
            <person name="Palmer L.E."/>
            <person name="de la Bastide M."/>
            <person name="Spiegel L."/>
            <person name="Nascimento L."/>
            <person name="Zutavern T."/>
            <person name="O'Shaughnessy A."/>
            <person name="Dike S."/>
            <person name="Dedhia N."/>
            <person name="Preston R."/>
            <person name="Balija V."/>
            <person name="McCombie W.R."/>
            <person name="Chow T."/>
            <person name="Chen H."/>
            <person name="Chung M."/>
            <person name="Chen C."/>
            <person name="Shaw J."/>
            <person name="Wu H."/>
            <person name="Hsiao K."/>
            <person name="Chao Y."/>
            <person name="Chu M."/>
            <person name="Cheng C."/>
            <person name="Hour A."/>
            <person name="Lee P."/>
            <person name="Lin S."/>
            <person name="Lin Y."/>
            <person name="Liou J."/>
            <person name="Liu S."/>
            <person name="Hsing Y."/>
            <person name="Raghuvanshi S."/>
            <person name="Mohanty A."/>
            <person name="Bharti A.K."/>
            <person name="Gaur A."/>
            <person name="Gupta V."/>
            <person name="Kumar D."/>
            <person name="Ravi V."/>
            <person name="Vij S."/>
            <person name="Kapur A."/>
            <person name="Khurana P."/>
            <person name="Khurana P."/>
            <person name="Khurana J.P."/>
            <person name="Tyagi A.K."/>
            <person name="Gaikwad K."/>
            <person name="Singh A."/>
            <person name="Dalal V."/>
            <person name="Srivastava S."/>
            <person name="Dixit A."/>
            <person name="Pal A.K."/>
            <person name="Ghazi I.A."/>
            <person name="Yadav M."/>
            <person name="Pandit A."/>
            <person name="Bhargava A."/>
            <person name="Sureshbabu K."/>
            <person name="Batra K."/>
            <person name="Sharma T.R."/>
            <person name="Mohapatra T."/>
            <person name="Singh N.K."/>
            <person name="Messing J."/>
            <person name="Nelson A.B."/>
            <person name="Fuks G."/>
            <person name="Kavchok S."/>
            <person name="Keizer G."/>
            <person name="Linton E."/>
            <person name="Llaca V."/>
            <person name="Song R."/>
            <person name="Tanyolac B."/>
            <person name="Young S."/>
            <person name="Ho-Il K."/>
            <person name="Hahn J.H."/>
            <person name="Sangsakoo G."/>
            <person name="Vanavichit A."/>
            <person name="de Mattos Luiz.A.T."/>
            <person name="Zimmer P.D."/>
            <person name="Malone G."/>
            <person name="Dellagostin O."/>
            <person name="de Oliveira A.C."/>
            <person name="Bevan M."/>
            <person name="Bancroft I."/>
            <person name="Minx P."/>
            <person name="Cordum H."/>
            <person name="Wilson R."/>
            <person name="Cheng Z."/>
            <person name="Jin W."/>
            <person name="Jiang J."/>
            <person name="Leong S.A."/>
            <person name="Iwama H."/>
            <person name="Gojobori T."/>
            <person name="Itoh T."/>
            <person name="Niimura Y."/>
            <person name="Fujii Y."/>
            <person name="Habara T."/>
            <person name="Sakai H."/>
            <person name="Sato Y."/>
            <person name="Wilson G."/>
            <person name="Kumar K."/>
            <person name="McCouch S."/>
            <person name="Juretic N."/>
            <person name="Hoen D."/>
            <person name="Wright S."/>
            <person name="Bruskiewich R."/>
            <person name="Bureau T."/>
            <person name="Miyao A."/>
            <person name="Hirochika H."/>
            <person name="Nishikawa T."/>
            <person name="Kadowaki K."/>
            <person name="Sugiura M."/>
            <person name="Burr B."/>
            <person name="Sasaki T."/>
        </authorList>
    </citation>
    <scope>NUCLEOTIDE SEQUENCE [LARGE SCALE GENOMIC DNA]</scope>
    <source>
        <strain evidence="3">cv. Nipponbare</strain>
    </source>
</reference>
<dbReference type="PANTHER" id="PTHR31476:SF10">
    <property type="entry name" value="OS04G0546100 PROTEIN"/>
    <property type="match status" value="1"/>
</dbReference>
<feature type="domain" description="PORR" evidence="1">
    <location>
        <begin position="200"/>
        <end position="263"/>
    </location>
</feature>
<evidence type="ECO:0000313" key="3">
    <source>
        <dbReference type="Proteomes" id="UP000000763"/>
    </source>
</evidence>
<sequence>MQKVRLKWVKNRGLDHIIARTTSIRASCLLLDHLARLPSSSPVPARSLARLQKPLGLTVPVLRFLRRHPTLFAETLHPRFPTLPSFSLTPASDILLGRLARASALDSHLRLARLLLLTRSKSLPLASVLPLRFDLGLPYNFAAAFPVAHPDLFAVSNNHISLSATASGLPEGIAISSLQRRHAEAIEGARWFGGTRFGCSGEELGLPHKFTRLFTRYPGVFYLSLKCKTTTVVLREGYERGKLVEQHPLAAVRDKVFYVMRTGVLFRGKGLSKLVLDEDGDEEVVMDGDEEFHGEGMDEDADVECFGMDIGGYEDNTDDEDNERDMYD</sequence>
<dbReference type="KEGG" id="dosa:Os04g0546100"/>
<reference evidence="3" key="2">
    <citation type="journal article" date="2008" name="Nucleic Acids Res.">
        <title>The rice annotation project database (RAP-DB): 2008 update.</title>
        <authorList>
            <consortium name="The rice annotation project (RAP)"/>
        </authorList>
    </citation>
    <scope>GENOME REANNOTATION</scope>
    <source>
        <strain evidence="3">cv. Nipponbare</strain>
    </source>
</reference>
<dbReference type="EMBL" id="AP008210">
    <property type="protein sequence ID" value="BAF15384.2"/>
    <property type="molecule type" value="Genomic_DNA"/>
</dbReference>
<dbReference type="Proteomes" id="UP000000763">
    <property type="component" value="Chromosome 4"/>
</dbReference>
<protein>
    <submittedName>
        <fullName evidence="2">Os04g0546100 protein</fullName>
    </submittedName>
</protein>
<dbReference type="PANTHER" id="PTHR31476">
    <property type="entry name" value="PROTEIN WHAT'S THIS FACTOR 1 HOMOLOG, CHLOROPLASTIC"/>
    <property type="match status" value="1"/>
</dbReference>
<gene>
    <name evidence="2" type="ordered locus">Os04g0546100</name>
</gene>
<organism evidence="2 3">
    <name type="scientific">Oryza sativa subsp. japonica</name>
    <name type="common">Rice</name>
    <dbReference type="NCBI Taxonomy" id="39947"/>
    <lineage>
        <taxon>Eukaryota</taxon>
        <taxon>Viridiplantae</taxon>
        <taxon>Streptophyta</taxon>
        <taxon>Embryophyta</taxon>
        <taxon>Tracheophyta</taxon>
        <taxon>Spermatophyta</taxon>
        <taxon>Magnoliopsida</taxon>
        <taxon>Liliopsida</taxon>
        <taxon>Poales</taxon>
        <taxon>Poaceae</taxon>
        <taxon>BOP clade</taxon>
        <taxon>Oryzoideae</taxon>
        <taxon>Oryzeae</taxon>
        <taxon>Oryzinae</taxon>
        <taxon>Oryza</taxon>
        <taxon>Oryza sativa</taxon>
    </lineage>
</organism>